<dbReference type="SUPFAM" id="SSF52540">
    <property type="entry name" value="P-loop containing nucleoside triphosphate hydrolases"/>
    <property type="match status" value="1"/>
</dbReference>
<organism evidence="3 4">
    <name type="scientific">Vibrio mediterranei</name>
    <dbReference type="NCBI Taxonomy" id="689"/>
    <lineage>
        <taxon>Bacteria</taxon>
        <taxon>Pseudomonadati</taxon>
        <taxon>Pseudomonadota</taxon>
        <taxon>Gammaproteobacteria</taxon>
        <taxon>Vibrionales</taxon>
        <taxon>Vibrionaceae</taxon>
        <taxon>Vibrio</taxon>
    </lineage>
</organism>
<dbReference type="Pfam" id="PF13304">
    <property type="entry name" value="AAA_21"/>
    <property type="match status" value="1"/>
</dbReference>
<dbReference type="InterPro" id="IPR027417">
    <property type="entry name" value="P-loop_NTPase"/>
</dbReference>
<dbReference type="Gene3D" id="3.40.50.300">
    <property type="entry name" value="P-loop containing nucleotide triphosphate hydrolases"/>
    <property type="match status" value="1"/>
</dbReference>
<dbReference type="GO" id="GO:0016887">
    <property type="term" value="F:ATP hydrolysis activity"/>
    <property type="evidence" value="ECO:0007669"/>
    <property type="project" value="InterPro"/>
</dbReference>
<protein>
    <recommendedName>
        <fullName evidence="5">DUF3696 domain-containing protein</fullName>
    </recommendedName>
</protein>
<dbReference type="PANTHER" id="PTHR43581">
    <property type="entry name" value="ATP/GTP PHOSPHATASE"/>
    <property type="match status" value="1"/>
</dbReference>
<dbReference type="PIRSF" id="PIRSF034888">
    <property type="entry name" value="P-loop_UCP034888"/>
    <property type="match status" value="1"/>
</dbReference>
<reference evidence="4" key="1">
    <citation type="submission" date="2016-12" db="EMBL/GenBank/DDBJ databases">
        <title>Comparative genomic analysis reveals the diversity, evolution, and environmental adaptation strategies of the genus Vibrio.</title>
        <authorList>
            <person name="Lin H."/>
            <person name="Wang X."/>
            <person name="Zhang X.-H."/>
        </authorList>
    </citation>
    <scope>NUCLEOTIDE SEQUENCE [LARGE SCALE GENOMIC DNA]</scope>
    <source>
        <strain evidence="4">QT6D1</strain>
    </source>
</reference>
<evidence type="ECO:0000313" key="4">
    <source>
        <dbReference type="Proteomes" id="UP000197092"/>
    </source>
</evidence>
<proteinExistence type="predicted"/>
<dbReference type="GO" id="GO:0005524">
    <property type="term" value="F:ATP binding"/>
    <property type="evidence" value="ECO:0007669"/>
    <property type="project" value="InterPro"/>
</dbReference>
<evidence type="ECO:0008006" key="5">
    <source>
        <dbReference type="Google" id="ProtNLM"/>
    </source>
</evidence>
<dbReference type="Pfam" id="PF12476">
    <property type="entry name" value="DUF3696"/>
    <property type="match status" value="1"/>
</dbReference>
<dbReference type="Proteomes" id="UP000197092">
    <property type="component" value="Chromosome 2"/>
</dbReference>
<dbReference type="InterPro" id="IPR014592">
    <property type="entry name" value="P-loop_UCP034888"/>
</dbReference>
<feature type="domain" description="ATPase AAA-type core" evidence="2">
    <location>
        <begin position="23"/>
        <end position="284"/>
    </location>
</feature>
<feature type="domain" description="DUF3696" evidence="1">
    <location>
        <begin position="295"/>
        <end position="345"/>
    </location>
</feature>
<name>A0AAN1FLN6_9VIBR</name>
<dbReference type="InterPro" id="IPR003959">
    <property type="entry name" value="ATPase_AAA_core"/>
</dbReference>
<evidence type="ECO:0000313" key="3">
    <source>
        <dbReference type="EMBL" id="ASI92527.1"/>
    </source>
</evidence>
<dbReference type="KEGG" id="vsh:BSZ05_22290"/>
<dbReference type="InterPro" id="IPR022532">
    <property type="entry name" value="DUF3696"/>
</dbReference>
<evidence type="ECO:0000259" key="1">
    <source>
        <dbReference type="Pfam" id="PF12476"/>
    </source>
</evidence>
<gene>
    <name evidence="3" type="ORF">BSZ05_22290</name>
</gene>
<sequence>MLRYLEIKNLKGIDTVTLELAPLTLLTGANSSGKSTAIQALMLLIKNSQASNRYSMEDLVRYLSDFTTIRNKKNNAKSIELAVVDSDNTRHSIKLTSDGVEKSSQLPYQYELEANETGKELLYLNANRIGAQDLVQVSERKVGNLGEYLFSTFEKVKGNILSESLLKFDGSQTMSYQVGKWLSFITGSDTELITEKSGDQVRVYFNVKDIDSNVSPFNLGAGMSYIAKVIIICLMSKKGDLVLIENPEVQLHPKAQAQLGVFLSFVANSEIQLVVETHSDHILNAVRVAIKEGELSSDDSSVYFFERSEGESSAQATPIKINGDGSVDKWPEGFFDEWDIQLDKLLGI</sequence>
<dbReference type="EMBL" id="CP018309">
    <property type="protein sequence ID" value="ASI92527.1"/>
    <property type="molecule type" value="Genomic_DNA"/>
</dbReference>
<dbReference type="InterPro" id="IPR051396">
    <property type="entry name" value="Bact_Antivir_Def_Nuclease"/>
</dbReference>
<dbReference type="PANTHER" id="PTHR43581:SF2">
    <property type="entry name" value="EXCINUCLEASE ATPASE SUBUNIT"/>
    <property type="match status" value="1"/>
</dbReference>
<evidence type="ECO:0000259" key="2">
    <source>
        <dbReference type="Pfam" id="PF13304"/>
    </source>
</evidence>
<dbReference type="AlphaFoldDB" id="A0AAN1FLN6"/>
<accession>A0AAN1FLN6</accession>
<dbReference type="RefSeq" id="WP_088878458.1">
    <property type="nucleotide sequence ID" value="NZ_CP018309.1"/>
</dbReference>